<dbReference type="AlphaFoldDB" id="A0A9Q1QE24"/>
<comment type="caution">
    <text evidence="1">The sequence shown here is derived from an EMBL/GenBank/DDBJ whole genome shotgun (WGS) entry which is preliminary data.</text>
</comment>
<evidence type="ECO:0000313" key="1">
    <source>
        <dbReference type="EMBL" id="KAJ8438717.1"/>
    </source>
</evidence>
<dbReference type="Proteomes" id="UP001153076">
    <property type="component" value="Unassembled WGS sequence"/>
</dbReference>
<reference evidence="1" key="1">
    <citation type="submission" date="2022-04" db="EMBL/GenBank/DDBJ databases">
        <title>Carnegiea gigantea Genome sequencing and assembly v2.</title>
        <authorList>
            <person name="Copetti D."/>
            <person name="Sanderson M.J."/>
            <person name="Burquez A."/>
            <person name="Wojciechowski M.F."/>
        </authorList>
    </citation>
    <scope>NUCLEOTIDE SEQUENCE</scope>
    <source>
        <strain evidence="1">SGP5-SGP5p</strain>
        <tissue evidence="1">Aerial part</tissue>
    </source>
</reference>
<name>A0A9Q1QE24_9CARY</name>
<dbReference type="EMBL" id="JAKOGI010000243">
    <property type="protein sequence ID" value="KAJ8438717.1"/>
    <property type="molecule type" value="Genomic_DNA"/>
</dbReference>
<proteinExistence type="predicted"/>
<protein>
    <submittedName>
        <fullName evidence="1">Uncharacterized protein</fullName>
    </submittedName>
</protein>
<sequence>MKVRLTAGGALLYFHWTNQTDHLSVDAIKWNDMVPVFQTYWAPTSQLFRRFEPALPAILSVSIGSPGQLPRIRKIHGNCWYLHLLPPAAKAETSLASGLRSPSADLLAGKHLCRLSPSLGLEFFFSGYCCRCRFRSPIVTASKFANPLGRPLISTNA</sequence>
<evidence type="ECO:0000313" key="2">
    <source>
        <dbReference type="Proteomes" id="UP001153076"/>
    </source>
</evidence>
<organism evidence="1 2">
    <name type="scientific">Carnegiea gigantea</name>
    <dbReference type="NCBI Taxonomy" id="171969"/>
    <lineage>
        <taxon>Eukaryota</taxon>
        <taxon>Viridiplantae</taxon>
        <taxon>Streptophyta</taxon>
        <taxon>Embryophyta</taxon>
        <taxon>Tracheophyta</taxon>
        <taxon>Spermatophyta</taxon>
        <taxon>Magnoliopsida</taxon>
        <taxon>eudicotyledons</taxon>
        <taxon>Gunneridae</taxon>
        <taxon>Pentapetalae</taxon>
        <taxon>Caryophyllales</taxon>
        <taxon>Cactineae</taxon>
        <taxon>Cactaceae</taxon>
        <taxon>Cactoideae</taxon>
        <taxon>Echinocereeae</taxon>
        <taxon>Carnegiea</taxon>
    </lineage>
</organism>
<accession>A0A9Q1QE24</accession>
<keyword evidence="2" id="KW-1185">Reference proteome</keyword>
<gene>
    <name evidence="1" type="ORF">Cgig2_013763</name>
</gene>